<comment type="catalytic activity">
    <reaction evidence="1 5">
        <text>[protein]-peptidylproline (omega=180) = [protein]-peptidylproline (omega=0)</text>
        <dbReference type="Rhea" id="RHEA:16237"/>
        <dbReference type="Rhea" id="RHEA-COMP:10747"/>
        <dbReference type="Rhea" id="RHEA-COMP:10748"/>
        <dbReference type="ChEBI" id="CHEBI:83833"/>
        <dbReference type="ChEBI" id="CHEBI:83834"/>
        <dbReference type="EC" id="5.2.1.8"/>
    </reaction>
</comment>
<dbReference type="EC" id="5.2.1.8" evidence="5"/>
<keyword evidence="4 5" id="KW-0413">Isomerase</keyword>
<dbReference type="SUPFAM" id="SSF50891">
    <property type="entry name" value="Cyclophilin-like"/>
    <property type="match status" value="1"/>
</dbReference>
<dbReference type="Proteomes" id="UP000005387">
    <property type="component" value="Unassembled WGS sequence"/>
</dbReference>
<dbReference type="InterPro" id="IPR012854">
    <property type="entry name" value="Cu_amine_oxidase-like_N"/>
</dbReference>
<feature type="domain" description="PPIase cyclophilin-type" evidence="6">
    <location>
        <begin position="122"/>
        <end position="272"/>
    </location>
</feature>
<evidence type="ECO:0000256" key="1">
    <source>
        <dbReference type="ARBA" id="ARBA00000971"/>
    </source>
</evidence>
<dbReference type="EMBL" id="AEDD01000006">
    <property type="protein sequence ID" value="EFM10585.1"/>
    <property type="molecule type" value="Genomic_DNA"/>
</dbReference>
<comment type="function">
    <text evidence="2 5">PPIases accelerate the folding of proteins. It catalyzes the cis-trans isomerization of proline imidic peptide bonds in oligopeptides.</text>
</comment>
<evidence type="ECO:0000256" key="2">
    <source>
        <dbReference type="ARBA" id="ARBA00002388"/>
    </source>
</evidence>
<accession>E0IA08</accession>
<name>E0IA08_9BACL</name>
<keyword evidence="3 5" id="KW-0697">Rotamase</keyword>
<evidence type="ECO:0000256" key="4">
    <source>
        <dbReference type="ARBA" id="ARBA00023235"/>
    </source>
</evidence>
<evidence type="ECO:0000313" key="8">
    <source>
        <dbReference type="Proteomes" id="UP000005387"/>
    </source>
</evidence>
<dbReference type="PANTHER" id="PTHR45625">
    <property type="entry name" value="PEPTIDYL-PROLYL CIS-TRANS ISOMERASE-RELATED"/>
    <property type="match status" value="1"/>
</dbReference>
<evidence type="ECO:0000259" key="6">
    <source>
        <dbReference type="PROSITE" id="PS50072"/>
    </source>
</evidence>
<dbReference type="PROSITE" id="PS50072">
    <property type="entry name" value="CSA_PPIASE_2"/>
    <property type="match status" value="1"/>
</dbReference>
<dbReference type="GO" id="GO:0003755">
    <property type="term" value="F:peptidyl-prolyl cis-trans isomerase activity"/>
    <property type="evidence" value="ECO:0007669"/>
    <property type="project" value="UniProtKB-UniRule"/>
</dbReference>
<evidence type="ECO:0000256" key="5">
    <source>
        <dbReference type="RuleBase" id="RU363019"/>
    </source>
</evidence>
<gene>
    <name evidence="7" type="ORF">PaecuDRAFT_2495</name>
</gene>
<dbReference type="PANTHER" id="PTHR45625:SF4">
    <property type="entry name" value="PEPTIDYLPROLYL ISOMERASE DOMAIN AND WD REPEAT-CONTAINING PROTEIN 1"/>
    <property type="match status" value="1"/>
</dbReference>
<comment type="similarity">
    <text evidence="5">Belongs to the cyclophilin-type PPIase family.</text>
</comment>
<dbReference type="STRING" id="717606.PaecuDRAFT_2495"/>
<organism evidence="7 8">
    <name type="scientific">Paenibacillus curdlanolyticus YK9</name>
    <dbReference type="NCBI Taxonomy" id="717606"/>
    <lineage>
        <taxon>Bacteria</taxon>
        <taxon>Bacillati</taxon>
        <taxon>Bacillota</taxon>
        <taxon>Bacilli</taxon>
        <taxon>Bacillales</taxon>
        <taxon>Paenibacillaceae</taxon>
        <taxon>Paenibacillus</taxon>
    </lineage>
</organism>
<dbReference type="Pfam" id="PF07833">
    <property type="entry name" value="Cu_amine_oxidN1"/>
    <property type="match status" value="1"/>
</dbReference>
<dbReference type="InterPro" id="IPR044666">
    <property type="entry name" value="Cyclophilin_A-like"/>
</dbReference>
<protein>
    <recommendedName>
        <fullName evidence="5">Peptidyl-prolyl cis-trans isomerase</fullName>
        <shortName evidence="5">PPIase</shortName>
        <ecNumber evidence="5">5.2.1.8</ecNumber>
    </recommendedName>
</protein>
<sequence length="275" mass="29820">MRTLTDEMREIVVKHRLQGLVIGMLVGVLLCAATAYAATGTITVEFKKLTFLFDGVEKKPTGDGAFMYKGTTYVPLRFVSESIGKPITYDAKNSIIRVGKGYTKMPAMTINTSKKYKAKVTTTLGAFTIELFAKEAPLTVNNFVALSQDGYYDNVIFHRVLEDFVIQSGDPTGTGAGGPGYTFKDELNNGYTYKDGIVAMANAGPNTNGSQFFICTGANSEQLNNYPNYSIFGKITEGLDIVHAISKVKVQASETGEISKPVTPVKIKSIVIEVS</sequence>
<dbReference type="Gene3D" id="2.40.100.10">
    <property type="entry name" value="Cyclophilin-like"/>
    <property type="match status" value="1"/>
</dbReference>
<dbReference type="Gene3D" id="3.30.457.10">
    <property type="entry name" value="Copper amine oxidase-like, N-terminal domain"/>
    <property type="match status" value="1"/>
</dbReference>
<dbReference type="InterPro" id="IPR036582">
    <property type="entry name" value="Mao_N_sf"/>
</dbReference>
<dbReference type="CDD" id="cd00317">
    <property type="entry name" value="cyclophilin"/>
    <property type="match status" value="1"/>
</dbReference>
<proteinExistence type="inferred from homology"/>
<evidence type="ECO:0000256" key="3">
    <source>
        <dbReference type="ARBA" id="ARBA00023110"/>
    </source>
</evidence>
<dbReference type="InterPro" id="IPR002130">
    <property type="entry name" value="Cyclophilin-type_PPIase_dom"/>
</dbReference>
<keyword evidence="8" id="KW-1185">Reference proteome</keyword>
<evidence type="ECO:0000313" key="7">
    <source>
        <dbReference type="EMBL" id="EFM10585.1"/>
    </source>
</evidence>
<reference evidence="7 8" key="1">
    <citation type="submission" date="2010-07" db="EMBL/GenBank/DDBJ databases">
        <title>The draft genome of Paenibacillus curdlanolyticus YK9.</title>
        <authorList>
            <consortium name="US DOE Joint Genome Institute (JGI-PGF)"/>
            <person name="Lucas S."/>
            <person name="Copeland A."/>
            <person name="Lapidus A."/>
            <person name="Cheng J.-F."/>
            <person name="Bruce D."/>
            <person name="Goodwin L."/>
            <person name="Pitluck S."/>
            <person name="Land M.L."/>
            <person name="Hauser L."/>
            <person name="Chang Y.-J."/>
            <person name="Jeffries C."/>
            <person name="Anderson I.J."/>
            <person name="Johnson E."/>
            <person name="Loganathan U."/>
            <person name="Mulhopadhyay B."/>
            <person name="Kyrpides N."/>
            <person name="Woyke T.J."/>
        </authorList>
    </citation>
    <scope>NUCLEOTIDE SEQUENCE [LARGE SCALE GENOMIC DNA]</scope>
    <source>
        <strain evidence="7 8">YK9</strain>
    </source>
</reference>
<dbReference type="eggNOG" id="COG0652">
    <property type="taxonomic scope" value="Bacteria"/>
</dbReference>
<dbReference type="PRINTS" id="PR00153">
    <property type="entry name" value="CSAPPISMRASE"/>
</dbReference>
<dbReference type="AlphaFoldDB" id="E0IA08"/>
<dbReference type="Pfam" id="PF00160">
    <property type="entry name" value="Pro_isomerase"/>
    <property type="match status" value="1"/>
</dbReference>
<dbReference type="InterPro" id="IPR029000">
    <property type="entry name" value="Cyclophilin-like_dom_sf"/>
</dbReference>